<organism evidence="1 2">
    <name type="scientific">Peribacillus loiseleuriae</name>
    <dbReference type="NCBI Taxonomy" id="1679170"/>
    <lineage>
        <taxon>Bacteria</taxon>
        <taxon>Bacillati</taxon>
        <taxon>Bacillota</taxon>
        <taxon>Bacilli</taxon>
        <taxon>Bacillales</taxon>
        <taxon>Bacillaceae</taxon>
        <taxon>Peribacillus</taxon>
    </lineage>
</organism>
<comment type="caution">
    <text evidence="1">The sequence shown here is derived from an EMBL/GenBank/DDBJ whole genome shotgun (WGS) entry which is preliminary data.</text>
</comment>
<accession>A0A0K9GUC1</accession>
<keyword evidence="2" id="KW-1185">Reference proteome</keyword>
<protein>
    <submittedName>
        <fullName evidence="1">Uncharacterized protein</fullName>
    </submittedName>
</protein>
<dbReference type="AlphaFoldDB" id="A0A0K9GUC1"/>
<dbReference type="OrthoDB" id="6194521at2"/>
<dbReference type="EMBL" id="LFZW01000001">
    <property type="protein sequence ID" value="KMY50284.1"/>
    <property type="molecule type" value="Genomic_DNA"/>
</dbReference>
<gene>
    <name evidence="1" type="ORF">AC625_12900</name>
</gene>
<evidence type="ECO:0000313" key="2">
    <source>
        <dbReference type="Proteomes" id="UP000037146"/>
    </source>
</evidence>
<dbReference type="PATRIC" id="fig|1679170.3.peg.2944"/>
<sequence>MSQITLKDYASQISLFNEYKLSSLFLYQQKEIVDDLLHSLVNEQNGFIQTNIKIIAPIISEVFLIYSMESPGVKKLTPTNSVLYPEMLVSQKNEPLELFLRLVFPVTIFSFSKKSLIHKLSL</sequence>
<dbReference type="Proteomes" id="UP000037146">
    <property type="component" value="Unassembled WGS sequence"/>
</dbReference>
<reference evidence="2" key="1">
    <citation type="submission" date="2015-07" db="EMBL/GenBank/DDBJ databases">
        <title>Genome sequencing project for genomic taxonomy and phylogenomics of Bacillus-like bacteria.</title>
        <authorList>
            <person name="Liu B."/>
            <person name="Wang J."/>
            <person name="Zhu Y."/>
            <person name="Liu G."/>
            <person name="Chen Q."/>
            <person name="Chen Z."/>
            <person name="Lan J."/>
            <person name="Che J."/>
            <person name="Ge C."/>
            <person name="Shi H."/>
            <person name="Pan Z."/>
            <person name="Liu X."/>
        </authorList>
    </citation>
    <scope>NUCLEOTIDE SEQUENCE [LARGE SCALE GENOMIC DNA]</scope>
    <source>
        <strain evidence="2">FJAT-27997</strain>
    </source>
</reference>
<name>A0A0K9GUC1_9BACI</name>
<proteinExistence type="predicted"/>
<evidence type="ECO:0000313" key="1">
    <source>
        <dbReference type="EMBL" id="KMY50284.1"/>
    </source>
</evidence>
<dbReference type="RefSeq" id="WP_049681634.1">
    <property type="nucleotide sequence ID" value="NZ_LFZW01000001.1"/>
</dbReference>